<reference evidence="11" key="1">
    <citation type="submission" date="2021-10" db="EMBL/GenBank/DDBJ databases">
        <title>Tropical sea cucumber genome reveals ecological adaptation and Cuvierian tubules defense mechanism.</title>
        <authorList>
            <person name="Chen T."/>
        </authorList>
    </citation>
    <scope>NUCLEOTIDE SEQUENCE</scope>
    <source>
        <strain evidence="11">Nanhai2018</strain>
        <tissue evidence="11">Muscle</tissue>
    </source>
</reference>
<feature type="region of interest" description="Disordered" evidence="9">
    <location>
        <begin position="93"/>
        <end position="126"/>
    </location>
</feature>
<dbReference type="PANTHER" id="PTHR15528:SF11">
    <property type="entry name" value="FI18188P1"/>
    <property type="match status" value="1"/>
</dbReference>
<dbReference type="AlphaFoldDB" id="A0A9Q0YTR1"/>
<dbReference type="Pfam" id="PF00076">
    <property type="entry name" value="RRM_1"/>
    <property type="match status" value="1"/>
</dbReference>
<proteinExistence type="predicted"/>
<name>A0A9Q0YTR1_HOLLE</name>
<keyword evidence="6" id="KW-0804">Transcription</keyword>
<feature type="region of interest" description="Disordered" evidence="9">
    <location>
        <begin position="146"/>
        <end position="176"/>
    </location>
</feature>
<sequence>MMEDLNQLTSAFSDFSIMMELPGFSSGDVLNIDVGDFPSNFNNELEESVDLMQRVDGIIEEVIDVESFDDIKEREDHTSRNEVGLDMGNYTIEHVTGPGKQEGDTPPIQLLESAGPAKQTTTDPDKLEIGIEASDVTSLLEQFEESEANLNEKQPSAKRSSVNAERQSKQPLKPKKIQINLDPVEIAKKITPAKRKSTILLETNCLPLKRNRLKHSSIHRVQETVSKPVRSLPSSRNTSPSRGCDEPKKDAGLEYLSLEHDYCVNWENHNLLIKSALPVQIKINDKLTLEQRREAYRKKYKVRKKNGSNCSTPQSLSPMNSAPASPSATKESEQGKKTEKGSANKEPLFDKIPDYFAGKLLMGMYKERDPADSGHKAADKDKEESTKEKEVSSNEDGAKKPLWKRSKQRSHRKSRTQYRKRSSRSPSCDSNSSGHSSKSSSRSRSRSSSRSRSRSRSLSRSKSRSRSKSFDSHKSRSRSPRSRSRHRSRSYRLNSSRSRSYSGSRSRSKSRSKSLSREHYSRERSFSRSRERSLCRSRSPVCRHRSRSVERRRLRGSYSSRSRSRSPSRSKSRSRSRSRLRSRSRSRSRRSSYQRRMRDRSRERWLRKDEEDKEKLREWEDRRVIYVGNIPMDTTKEELYKRFSLFGEIKKITLHFRDDDAEGDHYAFVTFEYTCDAFACIKAGNAPDGPQYDLCFGGRRNFCKTLYQDLDSMNQEEVKHEYGYERQAASAQEEDFDKLLQQAMKKIK</sequence>
<keyword evidence="3 8" id="KW-0694">RNA-binding</keyword>
<feature type="compositionally biased region" description="Basic and acidic residues" evidence="9">
    <location>
        <begin position="368"/>
        <end position="399"/>
    </location>
</feature>
<dbReference type="GO" id="GO:0003712">
    <property type="term" value="F:transcription coregulator activity"/>
    <property type="evidence" value="ECO:0007669"/>
    <property type="project" value="InterPro"/>
</dbReference>
<evidence type="ECO:0000256" key="5">
    <source>
        <dbReference type="ARBA" id="ARBA00023159"/>
    </source>
</evidence>
<dbReference type="GO" id="GO:0003723">
    <property type="term" value="F:RNA binding"/>
    <property type="evidence" value="ECO:0007669"/>
    <property type="project" value="UniProtKB-UniRule"/>
</dbReference>
<evidence type="ECO:0000256" key="9">
    <source>
        <dbReference type="SAM" id="MobiDB-lite"/>
    </source>
</evidence>
<evidence type="ECO:0000256" key="8">
    <source>
        <dbReference type="PROSITE-ProRule" id="PRU00176"/>
    </source>
</evidence>
<dbReference type="InterPro" id="IPR012677">
    <property type="entry name" value="Nucleotide-bd_a/b_plait_sf"/>
</dbReference>
<feature type="compositionally biased region" description="Basic and acidic residues" evidence="9">
    <location>
        <begin position="330"/>
        <end position="349"/>
    </location>
</feature>
<dbReference type="SUPFAM" id="SSF54928">
    <property type="entry name" value="RNA-binding domain, RBD"/>
    <property type="match status" value="1"/>
</dbReference>
<comment type="caution">
    <text evidence="11">The sequence shown here is derived from an EMBL/GenBank/DDBJ whole genome shotgun (WGS) entry which is preliminary data.</text>
</comment>
<dbReference type="Proteomes" id="UP001152320">
    <property type="component" value="Chromosome 17"/>
</dbReference>
<keyword evidence="5" id="KW-0010">Activator</keyword>
<dbReference type="PANTHER" id="PTHR15528">
    <property type="entry name" value="PEROXISOME PROLIFERATOR ACTIVATED RECEPTOR GAMMA COACTIVATOR 1 PGC-1 -RELATED"/>
    <property type="match status" value="1"/>
</dbReference>
<evidence type="ECO:0000256" key="3">
    <source>
        <dbReference type="ARBA" id="ARBA00022884"/>
    </source>
</evidence>
<dbReference type="InterPro" id="IPR035979">
    <property type="entry name" value="RBD_domain_sf"/>
</dbReference>
<dbReference type="OrthoDB" id="10047851at2759"/>
<comment type="subcellular location">
    <subcellularLocation>
        <location evidence="1">Nucleus</location>
    </subcellularLocation>
</comment>
<feature type="compositionally biased region" description="Basic residues" evidence="9">
    <location>
        <begin position="541"/>
        <end position="555"/>
    </location>
</feature>
<feature type="compositionally biased region" description="Polar residues" evidence="9">
    <location>
        <begin position="232"/>
        <end position="241"/>
    </location>
</feature>
<accession>A0A9Q0YTR1</accession>
<gene>
    <name evidence="11" type="ORF">HOLleu_33679</name>
</gene>
<dbReference type="GO" id="GO:0045944">
    <property type="term" value="P:positive regulation of transcription by RNA polymerase II"/>
    <property type="evidence" value="ECO:0007669"/>
    <property type="project" value="TreeGrafter"/>
</dbReference>
<dbReference type="SMART" id="SM00360">
    <property type="entry name" value="RRM"/>
    <property type="match status" value="1"/>
</dbReference>
<feature type="region of interest" description="Disordered" evidence="9">
    <location>
        <begin position="300"/>
        <end position="349"/>
    </location>
</feature>
<feature type="region of interest" description="Disordered" evidence="9">
    <location>
        <begin position="368"/>
        <end position="604"/>
    </location>
</feature>
<dbReference type="GO" id="GO:0005634">
    <property type="term" value="C:nucleus"/>
    <property type="evidence" value="ECO:0007669"/>
    <property type="project" value="UniProtKB-SubCell"/>
</dbReference>
<protein>
    <submittedName>
        <fullName evidence="11">Peroxisome proliferator-activated receptor gamma coactivator-related protein 1</fullName>
    </submittedName>
</protein>
<feature type="compositionally biased region" description="Low complexity" evidence="9">
    <location>
        <begin position="424"/>
        <end position="440"/>
    </location>
</feature>
<feature type="domain" description="RRM" evidence="10">
    <location>
        <begin position="623"/>
        <end position="700"/>
    </location>
</feature>
<evidence type="ECO:0000256" key="4">
    <source>
        <dbReference type="ARBA" id="ARBA00023015"/>
    </source>
</evidence>
<organism evidence="11 12">
    <name type="scientific">Holothuria leucospilota</name>
    <name type="common">Black long sea cucumber</name>
    <name type="synonym">Mertensiothuria leucospilota</name>
    <dbReference type="NCBI Taxonomy" id="206669"/>
    <lineage>
        <taxon>Eukaryota</taxon>
        <taxon>Metazoa</taxon>
        <taxon>Echinodermata</taxon>
        <taxon>Eleutherozoa</taxon>
        <taxon>Echinozoa</taxon>
        <taxon>Holothuroidea</taxon>
        <taxon>Aspidochirotacea</taxon>
        <taxon>Aspidochirotida</taxon>
        <taxon>Holothuriidae</taxon>
        <taxon>Holothuria</taxon>
    </lineage>
</organism>
<evidence type="ECO:0000256" key="2">
    <source>
        <dbReference type="ARBA" id="ARBA00022553"/>
    </source>
</evidence>
<feature type="compositionally biased region" description="Polar residues" evidence="9">
    <location>
        <begin position="148"/>
        <end position="165"/>
    </location>
</feature>
<evidence type="ECO:0000256" key="1">
    <source>
        <dbReference type="ARBA" id="ARBA00004123"/>
    </source>
</evidence>
<evidence type="ECO:0000259" key="10">
    <source>
        <dbReference type="PROSITE" id="PS50102"/>
    </source>
</evidence>
<dbReference type="Gene3D" id="3.30.70.330">
    <property type="match status" value="1"/>
</dbReference>
<keyword evidence="12" id="KW-1185">Reference proteome</keyword>
<keyword evidence="11" id="KW-0675">Receptor</keyword>
<feature type="region of interest" description="Disordered" evidence="9">
    <location>
        <begin position="217"/>
        <end position="247"/>
    </location>
</feature>
<feature type="compositionally biased region" description="Basic and acidic residues" evidence="9">
    <location>
        <begin position="515"/>
        <end position="534"/>
    </location>
</feature>
<dbReference type="EMBL" id="JAIZAY010000017">
    <property type="protein sequence ID" value="KAJ8025966.1"/>
    <property type="molecule type" value="Genomic_DNA"/>
</dbReference>
<feature type="compositionally biased region" description="Basic residues" evidence="9">
    <location>
        <begin position="475"/>
        <end position="490"/>
    </location>
</feature>
<feature type="compositionally biased region" description="Basic residues" evidence="9">
    <location>
        <begin position="562"/>
        <end position="599"/>
    </location>
</feature>
<dbReference type="InterPro" id="IPR034605">
    <property type="entry name" value="PGC-1"/>
</dbReference>
<evidence type="ECO:0000256" key="7">
    <source>
        <dbReference type="ARBA" id="ARBA00023242"/>
    </source>
</evidence>
<dbReference type="InterPro" id="IPR000504">
    <property type="entry name" value="RRM_dom"/>
</dbReference>
<dbReference type="PROSITE" id="PS50102">
    <property type="entry name" value="RRM"/>
    <property type="match status" value="1"/>
</dbReference>
<keyword evidence="2" id="KW-0597">Phosphoprotein</keyword>
<feature type="compositionally biased region" description="Low complexity" evidence="9">
    <location>
        <begin position="491"/>
        <end position="505"/>
    </location>
</feature>
<evidence type="ECO:0000313" key="12">
    <source>
        <dbReference type="Proteomes" id="UP001152320"/>
    </source>
</evidence>
<feature type="compositionally biased region" description="Low complexity" evidence="9">
    <location>
        <begin position="315"/>
        <end position="328"/>
    </location>
</feature>
<feature type="compositionally biased region" description="Basic residues" evidence="9">
    <location>
        <begin position="401"/>
        <end position="423"/>
    </location>
</feature>
<evidence type="ECO:0000313" key="11">
    <source>
        <dbReference type="EMBL" id="KAJ8025966.1"/>
    </source>
</evidence>
<keyword evidence="4" id="KW-0805">Transcription regulation</keyword>
<keyword evidence="7" id="KW-0539">Nucleus</keyword>
<evidence type="ECO:0000256" key="6">
    <source>
        <dbReference type="ARBA" id="ARBA00023163"/>
    </source>
</evidence>
<feature type="compositionally biased region" description="Basic residues" evidence="9">
    <location>
        <begin position="441"/>
        <end position="467"/>
    </location>
</feature>